<name>A0ABN2NPE4_9PSEU</name>
<accession>A0ABN2NPE4</accession>
<evidence type="ECO:0000313" key="3">
    <source>
        <dbReference type="Proteomes" id="UP001500449"/>
    </source>
</evidence>
<dbReference type="Gene3D" id="3.60.21.10">
    <property type="match status" value="1"/>
</dbReference>
<dbReference type="Proteomes" id="UP001500449">
    <property type="component" value="Unassembled WGS sequence"/>
</dbReference>
<dbReference type="InterPro" id="IPR029052">
    <property type="entry name" value="Metallo-depent_PP-like"/>
</dbReference>
<keyword evidence="3" id="KW-1185">Reference proteome</keyword>
<dbReference type="RefSeq" id="WP_344428019.1">
    <property type="nucleotide sequence ID" value="NZ_BAAAQK010000032.1"/>
</dbReference>
<evidence type="ECO:0000313" key="2">
    <source>
        <dbReference type="EMBL" id="GAA1880407.1"/>
    </source>
</evidence>
<sequence>MSRLLAVSDLHVRYPENRAVAERLAGEPEDWLIVAGDVAEQVGDTIATLEALARRFAQVIWVPGNHELWTRTKDPVDLRGEHRYRHLVERCRDIGVLTPEDPFPVFAGHVVAPLFLLYDYSFTAEGQTPQEGLEAAYRAGVVCTDEQLLHPDPYPTRQAWCAARVAESRRRLDALDPELPTVLVNHWPMTRLPTRVLRHPEFAVWCGTTATADWHVRYRAAAVVYGHLHIPRVTYEEGTRFLEVSLGYPREWKPRIDRLGDPEEVLPRVVLPAPDTDYGIRP</sequence>
<reference evidence="2 3" key="1">
    <citation type="journal article" date="2019" name="Int. J. Syst. Evol. Microbiol.">
        <title>The Global Catalogue of Microorganisms (GCM) 10K type strain sequencing project: providing services to taxonomists for standard genome sequencing and annotation.</title>
        <authorList>
            <consortium name="The Broad Institute Genomics Platform"/>
            <consortium name="The Broad Institute Genome Sequencing Center for Infectious Disease"/>
            <person name="Wu L."/>
            <person name="Ma J."/>
        </authorList>
    </citation>
    <scope>NUCLEOTIDE SEQUENCE [LARGE SCALE GENOMIC DNA]</scope>
    <source>
        <strain evidence="2 3">JCM 16009</strain>
    </source>
</reference>
<protein>
    <submittedName>
        <fullName evidence="2">Metallophosphoesterase</fullName>
    </submittedName>
</protein>
<dbReference type="InterPro" id="IPR004843">
    <property type="entry name" value="Calcineurin-like_PHP"/>
</dbReference>
<dbReference type="EMBL" id="BAAAQK010000032">
    <property type="protein sequence ID" value="GAA1880407.1"/>
    <property type="molecule type" value="Genomic_DNA"/>
</dbReference>
<organism evidence="2 3">
    <name type="scientific">Pseudonocardia ailaonensis</name>
    <dbReference type="NCBI Taxonomy" id="367279"/>
    <lineage>
        <taxon>Bacteria</taxon>
        <taxon>Bacillati</taxon>
        <taxon>Actinomycetota</taxon>
        <taxon>Actinomycetes</taxon>
        <taxon>Pseudonocardiales</taxon>
        <taxon>Pseudonocardiaceae</taxon>
        <taxon>Pseudonocardia</taxon>
    </lineage>
</organism>
<comment type="caution">
    <text evidence="2">The sequence shown here is derived from an EMBL/GenBank/DDBJ whole genome shotgun (WGS) entry which is preliminary data.</text>
</comment>
<gene>
    <name evidence="2" type="ORF">GCM10009836_72140</name>
</gene>
<dbReference type="Pfam" id="PF00149">
    <property type="entry name" value="Metallophos"/>
    <property type="match status" value="1"/>
</dbReference>
<proteinExistence type="predicted"/>
<evidence type="ECO:0000259" key="1">
    <source>
        <dbReference type="Pfam" id="PF00149"/>
    </source>
</evidence>
<dbReference type="PANTHER" id="PTHR36492:SF2">
    <property type="entry name" value="[ACYL-CARRIER-PROTEIN] PHOSPHODIESTERASE PPTH"/>
    <property type="match status" value="1"/>
</dbReference>
<dbReference type="InterPro" id="IPR052963">
    <property type="entry name" value="Pantetheine_PDE"/>
</dbReference>
<feature type="domain" description="Calcineurin-like phosphoesterase" evidence="1">
    <location>
        <begin position="3"/>
        <end position="231"/>
    </location>
</feature>
<dbReference type="CDD" id="cd00838">
    <property type="entry name" value="MPP_superfamily"/>
    <property type="match status" value="1"/>
</dbReference>
<dbReference type="PANTHER" id="PTHR36492">
    <property type="match status" value="1"/>
</dbReference>
<dbReference type="SUPFAM" id="SSF56300">
    <property type="entry name" value="Metallo-dependent phosphatases"/>
    <property type="match status" value="1"/>
</dbReference>